<proteinExistence type="predicted"/>
<dbReference type="SUPFAM" id="SSF51445">
    <property type="entry name" value="(Trans)glycosidases"/>
    <property type="match status" value="1"/>
</dbReference>
<comment type="caution">
    <text evidence="2">The sequence shown here is derived from an EMBL/GenBank/DDBJ whole genome shotgun (WGS) entry which is preliminary data.</text>
</comment>
<dbReference type="EMBL" id="JAHZIK010003637">
    <property type="protein sequence ID" value="MBW7462156.1"/>
    <property type="molecule type" value="Genomic_DNA"/>
</dbReference>
<dbReference type="InterPro" id="IPR017853">
    <property type="entry name" value="GH"/>
</dbReference>
<feature type="non-terminal residue" evidence="2">
    <location>
        <position position="1"/>
    </location>
</feature>
<name>A0ABS7CMM8_9BACL</name>
<dbReference type="Gene3D" id="3.20.20.80">
    <property type="entry name" value="Glycosidases"/>
    <property type="match status" value="1"/>
</dbReference>
<keyword evidence="3" id="KW-1185">Reference proteome</keyword>
<evidence type="ECO:0000313" key="2">
    <source>
        <dbReference type="EMBL" id="MBW7462156.1"/>
    </source>
</evidence>
<feature type="non-terminal residue" evidence="2">
    <location>
        <position position="120"/>
    </location>
</feature>
<dbReference type="Proteomes" id="UP001519887">
    <property type="component" value="Unassembled WGS sequence"/>
</dbReference>
<protein>
    <recommendedName>
        <fullName evidence="1">Glycoside hydrolase family 2 catalytic domain-containing protein</fullName>
    </recommendedName>
</protein>
<feature type="domain" description="Glycoside hydrolase family 2 catalytic" evidence="1">
    <location>
        <begin position="13"/>
        <end position="108"/>
    </location>
</feature>
<organism evidence="2 3">
    <name type="scientific">Paenibacillus sepulcri</name>
    <dbReference type="NCBI Taxonomy" id="359917"/>
    <lineage>
        <taxon>Bacteria</taxon>
        <taxon>Bacillati</taxon>
        <taxon>Bacillota</taxon>
        <taxon>Bacilli</taxon>
        <taxon>Bacillales</taxon>
        <taxon>Paenibacillaceae</taxon>
        <taxon>Paenibacillus</taxon>
    </lineage>
</organism>
<reference evidence="2 3" key="1">
    <citation type="submission" date="2021-07" db="EMBL/GenBank/DDBJ databases">
        <title>Paenibacillus radiodurans sp. nov., isolated from the southeastern edge of Tengger Desert.</title>
        <authorList>
            <person name="Zhang G."/>
        </authorList>
    </citation>
    <scope>NUCLEOTIDE SEQUENCE [LARGE SCALE GENOMIC DNA]</scope>
    <source>
        <strain evidence="2 3">CCM 7311</strain>
    </source>
</reference>
<dbReference type="Pfam" id="PF02836">
    <property type="entry name" value="Glyco_hydro_2_C"/>
    <property type="match status" value="1"/>
</dbReference>
<evidence type="ECO:0000259" key="1">
    <source>
        <dbReference type="Pfam" id="PF02836"/>
    </source>
</evidence>
<sequence>CNESGTNREVGIAAMRRLIRRTRELDATRLVTFATTGSGGHHAFEEADLVCVNLYYGVFFHRRLAFDISEFDEVVRIPTEEHLRETASQYPDKPVLMSEFGTHGILGLRGNERFSETYQA</sequence>
<accession>A0ABS7CMM8</accession>
<evidence type="ECO:0000313" key="3">
    <source>
        <dbReference type="Proteomes" id="UP001519887"/>
    </source>
</evidence>
<gene>
    <name evidence="2" type="ORF">K0U00_49715</name>
</gene>
<dbReference type="InterPro" id="IPR006103">
    <property type="entry name" value="Glyco_hydro_2_cat"/>
</dbReference>